<dbReference type="AlphaFoldDB" id="A0A0Q0YDX9"/>
<dbReference type="Gene3D" id="3.60.120.10">
    <property type="entry name" value="Anthranilate synthase"/>
    <property type="match status" value="1"/>
</dbReference>
<sequence>MSIPDYSFLFTGPAGTLSGVGRGATWHSVDQALGGLSDATPLVAGALPFHVTEPLALFSPVKFWFSPGAPALPEGEIPGVDSAVSEPDPEEHARRVQEATERIRSGEFEKIVLSRGVRYQLSAEIDARVLLARFLTGSGTGHGHLVDLHSAGTAYSGARLVGSSPELLLLKRGRYIESHPLAGTVARSADPVKDEALATELMLSAKNIEEHSYVTREIKRILEPWCSELEVPERPSLTATSHTWHLGTRIRGMVRENALSADGRLRGGAISALELAAALHPTPAVCGYPTAPTQSTLRAEEPQRGFYAGAVGWADDRGNGEWRVTIRGAVAQGSHVLAHAGGGIVADSDPQAEVQETQTKLGPVRAALGITE</sequence>
<dbReference type="Pfam" id="PF00425">
    <property type="entry name" value="Chorismate_bind"/>
    <property type="match status" value="1"/>
</dbReference>
<dbReference type="GO" id="GO:0009697">
    <property type="term" value="P:salicylic acid biosynthetic process"/>
    <property type="evidence" value="ECO:0007669"/>
    <property type="project" value="TreeGrafter"/>
</dbReference>
<dbReference type="EMBL" id="LKST01000002">
    <property type="protein sequence ID" value="KQB84533.1"/>
    <property type="molecule type" value="Genomic_DNA"/>
</dbReference>
<protein>
    <submittedName>
        <fullName evidence="2">Isochorismate synthase DhbC</fullName>
        <ecNumber evidence="2">5.4.4.2</ecNumber>
    </submittedName>
</protein>
<comment type="caution">
    <text evidence="2">The sequence shown here is derived from an EMBL/GenBank/DDBJ whole genome shotgun (WGS) entry which is preliminary data.</text>
</comment>
<dbReference type="InterPro" id="IPR015890">
    <property type="entry name" value="Chorismate_C"/>
</dbReference>
<keyword evidence="3" id="KW-1185">Reference proteome</keyword>
<evidence type="ECO:0000259" key="1">
    <source>
        <dbReference type="Pfam" id="PF00425"/>
    </source>
</evidence>
<dbReference type="Proteomes" id="UP000050517">
    <property type="component" value="Unassembled WGS sequence"/>
</dbReference>
<name>A0A0Q0YDX9_9CORY</name>
<evidence type="ECO:0000313" key="3">
    <source>
        <dbReference type="Proteomes" id="UP000050517"/>
    </source>
</evidence>
<dbReference type="PANTHER" id="PTHR42839">
    <property type="entry name" value="ISOCHORISMATE SYNTHASE ENTC"/>
    <property type="match status" value="1"/>
</dbReference>
<organism evidence="2 3">
    <name type="scientific">Corynebacterium oculi</name>
    <dbReference type="NCBI Taxonomy" id="1544416"/>
    <lineage>
        <taxon>Bacteria</taxon>
        <taxon>Bacillati</taxon>
        <taxon>Actinomycetota</taxon>
        <taxon>Actinomycetes</taxon>
        <taxon>Mycobacteriales</taxon>
        <taxon>Corynebacteriaceae</taxon>
        <taxon>Corynebacterium</taxon>
    </lineage>
</organism>
<dbReference type="SUPFAM" id="SSF56322">
    <property type="entry name" value="ADC synthase"/>
    <property type="match status" value="1"/>
</dbReference>
<dbReference type="PANTHER" id="PTHR42839:SF2">
    <property type="entry name" value="ISOCHORISMATE SYNTHASE ENTC"/>
    <property type="match status" value="1"/>
</dbReference>
<evidence type="ECO:0000313" key="2">
    <source>
        <dbReference type="EMBL" id="KQB84533.1"/>
    </source>
</evidence>
<dbReference type="OrthoDB" id="9806579at2"/>
<accession>A0A0Q0YDX9</accession>
<proteinExistence type="predicted"/>
<gene>
    <name evidence="2" type="primary">dhbC</name>
    <name evidence="2" type="ORF">Cocul_01336</name>
</gene>
<dbReference type="PATRIC" id="fig|1544416.3.peg.1343"/>
<dbReference type="GO" id="GO:0008909">
    <property type="term" value="F:isochorismate synthase activity"/>
    <property type="evidence" value="ECO:0007669"/>
    <property type="project" value="UniProtKB-EC"/>
</dbReference>
<dbReference type="RefSeq" id="WP_055122448.1">
    <property type="nucleotide sequence ID" value="NZ_LKST01000002.1"/>
</dbReference>
<feature type="domain" description="Chorismate-utilising enzyme C-terminal" evidence="1">
    <location>
        <begin position="89"/>
        <end position="360"/>
    </location>
</feature>
<dbReference type="EC" id="5.4.4.2" evidence="2"/>
<dbReference type="STRING" id="1544416.Cocul_01336"/>
<keyword evidence="2" id="KW-0413">Isomerase</keyword>
<reference evidence="2 3" key="1">
    <citation type="submission" date="2015-10" db="EMBL/GenBank/DDBJ databases">
        <title>Corynebacteirum lowii and Corynebacterium oculi species nova, derived from human clinical disease and and emended description of Corynebacterium mastiditis.</title>
        <authorList>
            <person name="Bernard K."/>
            <person name="Pacheco A.L."/>
            <person name="Mcdougall C."/>
            <person name="Burtx T."/>
            <person name="Weibe D."/>
            <person name="Tyler S."/>
            <person name="Olson A.B."/>
            <person name="Cnockaert M."/>
            <person name="Eguchi H."/>
            <person name="Kuwahara T."/>
            <person name="Nakayama-Imaohji H."/>
            <person name="Boudewijins M."/>
            <person name="Van Hoecke F."/>
            <person name="Bernier A.-M."/>
            <person name="Vandamme P."/>
        </authorList>
    </citation>
    <scope>NUCLEOTIDE SEQUENCE [LARGE SCALE GENOMIC DNA]</scope>
    <source>
        <strain evidence="2 3">NML 130210</strain>
    </source>
</reference>
<dbReference type="InterPro" id="IPR005801">
    <property type="entry name" value="ADC_synthase"/>
</dbReference>